<name>A0A420EGM9_9ALTE</name>
<dbReference type="InterPro" id="IPR009936">
    <property type="entry name" value="DUF1468"/>
</dbReference>
<evidence type="ECO:0000256" key="1">
    <source>
        <dbReference type="SAM" id="Phobius"/>
    </source>
</evidence>
<feature type="domain" description="DUF1468" evidence="2">
    <location>
        <begin position="7"/>
        <end position="142"/>
    </location>
</feature>
<protein>
    <submittedName>
        <fullName evidence="3">Tripartite tricarboxylate transporter TctB family protein</fullName>
    </submittedName>
</protein>
<evidence type="ECO:0000313" key="3">
    <source>
        <dbReference type="EMBL" id="RKF19872.1"/>
    </source>
</evidence>
<dbReference type="RefSeq" id="WP_120353876.1">
    <property type="nucleotide sequence ID" value="NZ_RAQO01000004.1"/>
</dbReference>
<dbReference type="OrthoDB" id="7062528at2"/>
<keyword evidence="1" id="KW-0472">Membrane</keyword>
<feature type="transmembrane region" description="Helical" evidence="1">
    <location>
        <begin position="7"/>
        <end position="26"/>
    </location>
</feature>
<feature type="transmembrane region" description="Helical" evidence="1">
    <location>
        <begin position="38"/>
        <end position="56"/>
    </location>
</feature>
<gene>
    <name evidence="3" type="ORF">DBZ36_05280</name>
</gene>
<feature type="transmembrane region" description="Helical" evidence="1">
    <location>
        <begin position="116"/>
        <end position="138"/>
    </location>
</feature>
<feature type="transmembrane region" description="Helical" evidence="1">
    <location>
        <begin position="77"/>
        <end position="110"/>
    </location>
</feature>
<sequence>MRSGKLVLAAGFLVLSIFVFILSLQLPPTRNGVPGPATWPVLVSIVMFISAISLGVKEFFKSNETVIKIIGKDQIRVYISMTALFAYLVSMMLIGFSVSTFIMLYGFITWLGNYKWHFRVICALVITTIVYCVFHFVLKVPFRFGILF</sequence>
<organism evidence="3 4">
    <name type="scientific">Alginatibacterium sediminis</name>
    <dbReference type="NCBI Taxonomy" id="2164068"/>
    <lineage>
        <taxon>Bacteria</taxon>
        <taxon>Pseudomonadati</taxon>
        <taxon>Pseudomonadota</taxon>
        <taxon>Gammaproteobacteria</taxon>
        <taxon>Alteromonadales</taxon>
        <taxon>Alteromonadaceae</taxon>
        <taxon>Alginatibacterium</taxon>
    </lineage>
</organism>
<dbReference type="Pfam" id="PF07331">
    <property type="entry name" value="TctB"/>
    <property type="match status" value="1"/>
</dbReference>
<dbReference type="EMBL" id="RAQO01000004">
    <property type="protein sequence ID" value="RKF19872.1"/>
    <property type="molecule type" value="Genomic_DNA"/>
</dbReference>
<evidence type="ECO:0000313" key="4">
    <source>
        <dbReference type="Proteomes" id="UP000286482"/>
    </source>
</evidence>
<keyword evidence="1" id="KW-1133">Transmembrane helix</keyword>
<proteinExistence type="predicted"/>
<evidence type="ECO:0000259" key="2">
    <source>
        <dbReference type="Pfam" id="PF07331"/>
    </source>
</evidence>
<dbReference type="Proteomes" id="UP000286482">
    <property type="component" value="Unassembled WGS sequence"/>
</dbReference>
<keyword evidence="1" id="KW-0812">Transmembrane</keyword>
<reference evidence="3 4" key="1">
    <citation type="submission" date="2018-09" db="EMBL/GenBank/DDBJ databases">
        <authorList>
            <person name="Wang Z."/>
        </authorList>
    </citation>
    <scope>NUCLEOTIDE SEQUENCE [LARGE SCALE GENOMIC DNA]</scope>
    <source>
        <strain evidence="3 4">ALS 81</strain>
    </source>
</reference>
<comment type="caution">
    <text evidence="3">The sequence shown here is derived from an EMBL/GenBank/DDBJ whole genome shotgun (WGS) entry which is preliminary data.</text>
</comment>
<keyword evidence="4" id="KW-1185">Reference proteome</keyword>
<accession>A0A420EGM9</accession>
<dbReference type="AlphaFoldDB" id="A0A420EGM9"/>